<sequence>MQAALEKLKTMRIGHIEVRSFIVHGGRSRAGLIYDVIDISDHELQRLLSSTVKVLDFHHFGRSTSVKLLFEGDTLPDHVKVGYGRHPVRPYVPRPMQCHKCLKIGHASAVCTGQTACLRCAGSHDMSSCAKRNLVLELRWTPRGQFQGLP</sequence>
<accession>A0ACB8E3M5</accession>
<protein>
    <submittedName>
        <fullName evidence="1">Uncharacterized protein</fullName>
    </submittedName>
</protein>
<proteinExistence type="predicted"/>
<reference evidence="1" key="1">
    <citation type="submission" date="2020-05" db="EMBL/GenBank/DDBJ databases">
        <title>Large-scale comparative analyses of tick genomes elucidate their genetic diversity and vector capacities.</title>
        <authorList>
            <person name="Jia N."/>
            <person name="Wang J."/>
            <person name="Shi W."/>
            <person name="Du L."/>
            <person name="Sun Y."/>
            <person name="Zhan W."/>
            <person name="Jiang J."/>
            <person name="Wang Q."/>
            <person name="Zhang B."/>
            <person name="Ji P."/>
            <person name="Sakyi L.B."/>
            <person name="Cui X."/>
            <person name="Yuan T."/>
            <person name="Jiang B."/>
            <person name="Yang W."/>
            <person name="Lam T.T.-Y."/>
            <person name="Chang Q."/>
            <person name="Ding S."/>
            <person name="Wang X."/>
            <person name="Zhu J."/>
            <person name="Ruan X."/>
            <person name="Zhao L."/>
            <person name="Wei J."/>
            <person name="Que T."/>
            <person name="Du C."/>
            <person name="Cheng J."/>
            <person name="Dai P."/>
            <person name="Han X."/>
            <person name="Huang E."/>
            <person name="Gao Y."/>
            <person name="Liu J."/>
            <person name="Shao H."/>
            <person name="Ye R."/>
            <person name="Li L."/>
            <person name="Wei W."/>
            <person name="Wang X."/>
            <person name="Wang C."/>
            <person name="Yang T."/>
            <person name="Huo Q."/>
            <person name="Li W."/>
            <person name="Guo W."/>
            <person name="Chen H."/>
            <person name="Zhou L."/>
            <person name="Ni X."/>
            <person name="Tian J."/>
            <person name="Zhou Y."/>
            <person name="Sheng Y."/>
            <person name="Liu T."/>
            <person name="Pan Y."/>
            <person name="Xia L."/>
            <person name="Li J."/>
            <person name="Zhao F."/>
            <person name="Cao W."/>
        </authorList>
    </citation>
    <scope>NUCLEOTIDE SEQUENCE</scope>
    <source>
        <strain evidence="1">Dsil-2018</strain>
    </source>
</reference>
<evidence type="ECO:0000313" key="2">
    <source>
        <dbReference type="Proteomes" id="UP000821865"/>
    </source>
</evidence>
<keyword evidence="2" id="KW-1185">Reference proteome</keyword>
<dbReference type="EMBL" id="CM023470">
    <property type="protein sequence ID" value="KAH7981360.1"/>
    <property type="molecule type" value="Genomic_DNA"/>
</dbReference>
<gene>
    <name evidence="1" type="ORF">HPB49_023343</name>
</gene>
<organism evidence="1 2">
    <name type="scientific">Dermacentor silvarum</name>
    <name type="common">Tick</name>
    <dbReference type="NCBI Taxonomy" id="543639"/>
    <lineage>
        <taxon>Eukaryota</taxon>
        <taxon>Metazoa</taxon>
        <taxon>Ecdysozoa</taxon>
        <taxon>Arthropoda</taxon>
        <taxon>Chelicerata</taxon>
        <taxon>Arachnida</taxon>
        <taxon>Acari</taxon>
        <taxon>Parasitiformes</taxon>
        <taxon>Ixodida</taxon>
        <taxon>Ixodoidea</taxon>
        <taxon>Ixodidae</taxon>
        <taxon>Rhipicephalinae</taxon>
        <taxon>Dermacentor</taxon>
    </lineage>
</organism>
<name>A0ACB8E3M5_DERSI</name>
<evidence type="ECO:0000313" key="1">
    <source>
        <dbReference type="EMBL" id="KAH7981360.1"/>
    </source>
</evidence>
<dbReference type="Proteomes" id="UP000821865">
    <property type="component" value="Chromosome 1"/>
</dbReference>
<comment type="caution">
    <text evidence="1">The sequence shown here is derived from an EMBL/GenBank/DDBJ whole genome shotgun (WGS) entry which is preliminary data.</text>
</comment>